<reference evidence="1" key="1">
    <citation type="submission" date="2021-01" db="EMBL/GenBank/DDBJ databases">
        <authorList>
            <person name="Corre E."/>
            <person name="Pelletier E."/>
            <person name="Niang G."/>
            <person name="Scheremetjew M."/>
            <person name="Finn R."/>
            <person name="Kale V."/>
            <person name="Holt S."/>
            <person name="Cochrane G."/>
            <person name="Meng A."/>
            <person name="Brown T."/>
            <person name="Cohen L."/>
        </authorList>
    </citation>
    <scope>NUCLEOTIDE SEQUENCE</scope>
    <source>
        <strain evidence="1">CCMP1795</strain>
    </source>
</reference>
<dbReference type="Gene3D" id="1.25.40.10">
    <property type="entry name" value="Tetratricopeptide repeat domain"/>
    <property type="match status" value="1"/>
</dbReference>
<name>A0A7S3UKI4_OXYMA</name>
<gene>
    <name evidence="1" type="ORF">OMAR00292_LOCUS3432</name>
</gene>
<organism evidence="1">
    <name type="scientific">Oxyrrhis marina</name>
    <name type="common">Dinoflagellate</name>
    <dbReference type="NCBI Taxonomy" id="2969"/>
    <lineage>
        <taxon>Eukaryota</taxon>
        <taxon>Sar</taxon>
        <taxon>Alveolata</taxon>
        <taxon>Dinophyceae</taxon>
        <taxon>Oxyrrhinales</taxon>
        <taxon>Oxyrrhinaceae</taxon>
        <taxon>Oxyrrhis</taxon>
    </lineage>
</organism>
<dbReference type="InterPro" id="IPR011990">
    <property type="entry name" value="TPR-like_helical_dom_sf"/>
</dbReference>
<proteinExistence type="predicted"/>
<evidence type="ECO:0000313" key="1">
    <source>
        <dbReference type="EMBL" id="CAE0617556.1"/>
    </source>
</evidence>
<accession>A0A7S3UKI4</accession>
<dbReference type="SUPFAM" id="SSF48452">
    <property type="entry name" value="TPR-like"/>
    <property type="match status" value="1"/>
</dbReference>
<protein>
    <submittedName>
        <fullName evidence="1">Uncharacterized protein</fullName>
    </submittedName>
</protein>
<dbReference type="EMBL" id="HBIT01006826">
    <property type="protein sequence ID" value="CAE0617556.1"/>
    <property type="molecule type" value="Transcribed_RNA"/>
</dbReference>
<sequence length="342" mass="37004">MSGLLVRQRPRGARHFASAVETLKQFSEFEAARKALKGKRQDSARQPLDRLQHIAESYFPSTPAHGLALAYLAHTFWLSGDWAHANTLLHQALKALSSASDAQVQALQHQMALQLFQVGDFEGAVRHGDASGSLGEPVAKIARAVAEGNTLGLPPMAEYALSDLSGEPPAEDALNHPSSPDSLLLRISVGEAMVIAGHGKAPAVLANALAAVQQLSEEEQARPELQSGVARSLANLGRLAHAQDQAVTAEGLFLGALDIHTKELKIGRQPLWHSSTHRGLALLYRSWDGRDNDAARSENQATELERLLPDSVRDISTRRRWALACCPNPSIDSVLPFFEEDV</sequence>
<dbReference type="AlphaFoldDB" id="A0A7S3UKI4"/>